<evidence type="ECO:0000313" key="1">
    <source>
        <dbReference type="EMBL" id="CDL84793.1"/>
    </source>
</evidence>
<dbReference type="EMBL" id="CBXF010000113">
    <property type="protein sequence ID" value="CDL84793.1"/>
    <property type="molecule type" value="Genomic_DNA"/>
</dbReference>
<proteinExistence type="predicted"/>
<dbReference type="Proteomes" id="UP000019202">
    <property type="component" value="Unassembled WGS sequence"/>
</dbReference>
<name>W1J3Z8_9GAMM</name>
<keyword evidence="2" id="KW-1185">Reference proteome</keyword>
<evidence type="ECO:0000313" key="2">
    <source>
        <dbReference type="Proteomes" id="UP000019202"/>
    </source>
</evidence>
<organism evidence="1 2">
    <name type="scientific">Xenorhabdus szentirmaii DSM 16338</name>
    <dbReference type="NCBI Taxonomy" id="1427518"/>
    <lineage>
        <taxon>Bacteria</taxon>
        <taxon>Pseudomonadati</taxon>
        <taxon>Pseudomonadota</taxon>
        <taxon>Gammaproteobacteria</taxon>
        <taxon>Enterobacterales</taxon>
        <taxon>Morganellaceae</taxon>
        <taxon>Xenorhabdus</taxon>
    </lineage>
</organism>
<sequence length="50" mass="5941">MTMQTSKIPQWPEDVEKACQIMPDDPIDVSYKNNSPHLWRYVFSSLKKKE</sequence>
<dbReference type="AlphaFoldDB" id="W1J3Z8"/>
<comment type="caution">
    <text evidence="1">The sequence shown here is derived from an EMBL/GenBank/DDBJ whole genome shotgun (WGS) entry which is preliminary data.</text>
</comment>
<protein>
    <submittedName>
        <fullName evidence="1">Uncharacterized protein</fullName>
    </submittedName>
</protein>
<reference evidence="1" key="1">
    <citation type="submission" date="2013-11" db="EMBL/GenBank/DDBJ databases">
        <title>Draft genome sequence and annotation of the entomopathogenic bacteria, Xenorhabdus cabanillasi strain JM26 and Xenorhabdus szentirmai strain DSM 16338.</title>
        <authorList>
            <person name="Gualtieri M."/>
            <person name="Ogier J.C."/>
            <person name="Pages S."/>
            <person name="Givaudan A."/>
            <person name="Gaudriault S."/>
        </authorList>
    </citation>
    <scope>NUCLEOTIDE SEQUENCE [LARGE SCALE GENOMIC DNA]</scope>
    <source>
        <strain evidence="1">DSM 16338</strain>
    </source>
</reference>
<gene>
    <name evidence="1" type="ORF">XSR1_520005</name>
</gene>
<accession>W1J3Z8</accession>